<dbReference type="GO" id="GO:0050660">
    <property type="term" value="F:flavin adenine dinucleotide binding"/>
    <property type="evidence" value="ECO:0007669"/>
    <property type="project" value="InterPro"/>
</dbReference>
<keyword evidence="9" id="KW-1185">Reference proteome</keyword>
<dbReference type="SUPFAM" id="SSF51905">
    <property type="entry name" value="FAD/NAD(P)-binding domain"/>
    <property type="match status" value="1"/>
</dbReference>
<dbReference type="AlphaFoldDB" id="A0A9N9H2A2"/>
<dbReference type="Gene3D" id="3.30.560.10">
    <property type="entry name" value="Glucose Oxidase, domain 3"/>
    <property type="match status" value="1"/>
</dbReference>
<dbReference type="InterPro" id="IPR012132">
    <property type="entry name" value="GMC_OxRdtase"/>
</dbReference>
<evidence type="ECO:0000256" key="1">
    <source>
        <dbReference type="ARBA" id="ARBA00001974"/>
    </source>
</evidence>
<dbReference type="SUPFAM" id="SSF54373">
    <property type="entry name" value="FAD-linked reductases, C-terminal domain"/>
    <property type="match status" value="1"/>
</dbReference>
<dbReference type="Proteomes" id="UP000789375">
    <property type="component" value="Unassembled WGS sequence"/>
</dbReference>
<evidence type="ECO:0000259" key="6">
    <source>
        <dbReference type="Pfam" id="PF00732"/>
    </source>
</evidence>
<accession>A0A9N9H2A2</accession>
<dbReference type="InterPro" id="IPR036188">
    <property type="entry name" value="FAD/NAD-bd_sf"/>
</dbReference>
<comment type="similarity">
    <text evidence="2">Belongs to the GMC oxidoreductase family.</text>
</comment>
<feature type="binding site" evidence="5">
    <location>
        <position position="140"/>
    </location>
    <ligand>
        <name>FAD</name>
        <dbReference type="ChEBI" id="CHEBI:57692"/>
    </ligand>
</feature>
<evidence type="ECO:0000313" key="9">
    <source>
        <dbReference type="Proteomes" id="UP000789375"/>
    </source>
</evidence>
<dbReference type="InterPro" id="IPR007867">
    <property type="entry name" value="GMC_OxRtase_C"/>
</dbReference>
<evidence type="ECO:0000313" key="8">
    <source>
        <dbReference type="EMBL" id="CAG8642069.1"/>
    </source>
</evidence>
<dbReference type="EMBL" id="CAJVPP010004012">
    <property type="protein sequence ID" value="CAG8642069.1"/>
    <property type="molecule type" value="Genomic_DNA"/>
</dbReference>
<evidence type="ECO:0000259" key="7">
    <source>
        <dbReference type="Pfam" id="PF05199"/>
    </source>
</evidence>
<evidence type="ECO:0000256" key="2">
    <source>
        <dbReference type="ARBA" id="ARBA00010790"/>
    </source>
</evidence>
<feature type="non-terminal residue" evidence="8">
    <location>
        <position position="1"/>
    </location>
</feature>
<dbReference type="GO" id="GO:0016614">
    <property type="term" value="F:oxidoreductase activity, acting on CH-OH group of donors"/>
    <property type="evidence" value="ECO:0007669"/>
    <property type="project" value="InterPro"/>
</dbReference>
<keyword evidence="4 5" id="KW-0274">FAD</keyword>
<dbReference type="PANTHER" id="PTHR11552">
    <property type="entry name" value="GLUCOSE-METHANOL-CHOLINE GMC OXIDOREDUCTASE"/>
    <property type="match status" value="1"/>
</dbReference>
<comment type="caution">
    <text evidence="8">The sequence shown here is derived from an EMBL/GenBank/DDBJ whole genome shotgun (WGS) entry which is preliminary data.</text>
</comment>
<evidence type="ECO:0000256" key="3">
    <source>
        <dbReference type="ARBA" id="ARBA00022630"/>
    </source>
</evidence>
<dbReference type="PANTHER" id="PTHR11552:SF147">
    <property type="entry name" value="CHOLINE DEHYDROGENASE, MITOCHONDRIAL"/>
    <property type="match status" value="1"/>
</dbReference>
<proteinExistence type="inferred from homology"/>
<dbReference type="PIRSF" id="PIRSF000137">
    <property type="entry name" value="Alcohol_oxidase"/>
    <property type="match status" value="1"/>
</dbReference>
<keyword evidence="3" id="KW-0285">Flavoprotein</keyword>
<evidence type="ECO:0000256" key="4">
    <source>
        <dbReference type="ARBA" id="ARBA00022827"/>
    </source>
</evidence>
<reference evidence="8" key="1">
    <citation type="submission" date="2021-06" db="EMBL/GenBank/DDBJ databases">
        <authorList>
            <person name="Kallberg Y."/>
            <person name="Tangrot J."/>
            <person name="Rosling A."/>
        </authorList>
    </citation>
    <scope>NUCLEOTIDE SEQUENCE</scope>
    <source>
        <strain evidence="8">87-6 pot B 2015</strain>
    </source>
</reference>
<feature type="domain" description="Glucose-methanol-choline oxidoreductase C-terminal" evidence="7">
    <location>
        <begin position="462"/>
        <end position="594"/>
    </location>
</feature>
<evidence type="ECO:0000256" key="5">
    <source>
        <dbReference type="PIRSR" id="PIRSR000137-2"/>
    </source>
</evidence>
<dbReference type="Gene3D" id="3.50.50.60">
    <property type="entry name" value="FAD/NAD(P)-binding domain"/>
    <property type="match status" value="1"/>
</dbReference>
<protein>
    <submittedName>
        <fullName evidence="8">15025_t:CDS:1</fullName>
    </submittedName>
</protein>
<comment type="cofactor">
    <cofactor evidence="1 5">
        <name>FAD</name>
        <dbReference type="ChEBI" id="CHEBI:57692"/>
    </cofactor>
</comment>
<organism evidence="8 9">
    <name type="scientific">Funneliformis mosseae</name>
    <name type="common">Endomycorrhizal fungus</name>
    <name type="synonym">Glomus mosseae</name>
    <dbReference type="NCBI Taxonomy" id="27381"/>
    <lineage>
        <taxon>Eukaryota</taxon>
        <taxon>Fungi</taxon>
        <taxon>Fungi incertae sedis</taxon>
        <taxon>Mucoromycota</taxon>
        <taxon>Glomeromycotina</taxon>
        <taxon>Glomeromycetes</taxon>
        <taxon>Glomerales</taxon>
        <taxon>Glomeraceae</taxon>
        <taxon>Funneliformis</taxon>
    </lineage>
</organism>
<gene>
    <name evidence="8" type="ORF">FMOSSE_LOCUS11039</name>
</gene>
<dbReference type="Pfam" id="PF05199">
    <property type="entry name" value="GMC_oxred_C"/>
    <property type="match status" value="1"/>
</dbReference>
<feature type="domain" description="Glucose-methanol-choline oxidoreductase N-terminal" evidence="6">
    <location>
        <begin position="49"/>
        <end position="378"/>
    </location>
</feature>
<sequence length="595" mass="67033">MNSYDKITETINPILEKELKTDAEIRKLWSESIHCYDQRQTFNKANEVYDFIIVGAGTAGCVLARELIYNVPNVNILLLEAGPPNVQVNDIMRLPCTFASVYRTSEIDWGYHTEDQKMPSSIDPTKEVLNKGFSYPRGKVIGGCSTVNAMTYMRGQKADYDSWAAQGPEYSIWDYDHCLEAFKATENNSHENPDEEFKKYHGFNGLLHVQDCSNDPSDIIKEFIEVAKSLGVPYNNDFNGVRQNGIGKYQSTLKDGKRFSLADGYLTDAMKKVEIYPLGEGIAKVIAVNVKSFAHMLNIIWDDEKNDENVAIGVKYFCNGRVNNAFIAPKGEVILCGGGINSAQILMLSGIGPKNNLEGNNIKVRKELPVGRNLQDHPLCPFIGKISIQNSTADVFTSHAWCCGHKLGILFKGNAEGKIPNQKDFLDERPDIQTYISTQNVFNTILVHKLEFIALCSVLNLPSSVGYLELSSSNPFVQPKIFLNYYEKPDDMYRMISSGKFLREIIKQPPLSTVWGMKEFGFYDKFGKWCSMKEEMSDEDWEQYIREQTNSSFHTCGTVKMAPESQGGCVNHRLEVYGTKNLRVVDASIFPIIPN</sequence>
<dbReference type="Pfam" id="PF00732">
    <property type="entry name" value="GMC_oxred_N"/>
    <property type="match status" value="1"/>
</dbReference>
<name>A0A9N9H2A2_FUNMO</name>
<dbReference type="InterPro" id="IPR000172">
    <property type="entry name" value="GMC_OxRdtase_N"/>
</dbReference>